<dbReference type="OrthoDB" id="7513678at2"/>
<evidence type="ECO:0000313" key="4">
    <source>
        <dbReference type="Proteomes" id="UP000284395"/>
    </source>
</evidence>
<proteinExistence type="inferred from homology"/>
<name>A0A420EFJ7_9SPHN</name>
<dbReference type="CDD" id="cd05233">
    <property type="entry name" value="SDR_c"/>
    <property type="match status" value="1"/>
</dbReference>
<evidence type="ECO:0000256" key="1">
    <source>
        <dbReference type="ARBA" id="ARBA00006484"/>
    </source>
</evidence>
<comment type="caution">
    <text evidence="3">The sequence shown here is derived from an EMBL/GenBank/DDBJ whole genome shotgun (WGS) entry which is preliminary data.</text>
</comment>
<evidence type="ECO:0000256" key="2">
    <source>
        <dbReference type="ARBA" id="ARBA00023002"/>
    </source>
</evidence>
<sequence>MIATRRSNRSHFANMYARKDCEMNDIIDLSKANYPDLSNRRVVIAGGTGDVGEGIVRAWLKAGAHVIVPSRSDSKVETFRDVLSDLGQLEKLDFVVGSYSGFDEAQEMAEHIGEEYGEVTDVIASIGGWWQGKSLWDISPDDWQRYFIDMTTAHAATARAWVPRLSQKGSYQLILGGSAVEPIAGASIINMQQAALLMMRHVLSLEAGEKHRIAAQILGPVITRARSRYKDDWVSNDEVGLVTLGIAADPGATDRDYTSQDKTQMRDTLQGLGVYPQ</sequence>
<dbReference type="InterPro" id="IPR002347">
    <property type="entry name" value="SDR_fam"/>
</dbReference>
<protein>
    <submittedName>
        <fullName evidence="3">SDR family oxidoreductase</fullName>
    </submittedName>
</protein>
<dbReference type="SUPFAM" id="SSF51735">
    <property type="entry name" value="NAD(P)-binding Rossmann-fold domains"/>
    <property type="match status" value="1"/>
</dbReference>
<dbReference type="GO" id="GO:0016491">
    <property type="term" value="F:oxidoreductase activity"/>
    <property type="evidence" value="ECO:0007669"/>
    <property type="project" value="UniProtKB-KW"/>
</dbReference>
<dbReference type="PANTHER" id="PTHR43669:SF3">
    <property type="entry name" value="ALCOHOL DEHYDROGENASE, PUTATIVE (AFU_ORTHOLOGUE AFUA_3G03445)-RELATED"/>
    <property type="match status" value="1"/>
</dbReference>
<dbReference type="EMBL" id="RAPF01000006">
    <property type="protein sequence ID" value="RKF19356.1"/>
    <property type="molecule type" value="Genomic_DNA"/>
</dbReference>
<accession>A0A420EFJ7</accession>
<gene>
    <name evidence="3" type="ORF">D6851_12970</name>
</gene>
<reference evidence="3 4" key="1">
    <citation type="submission" date="2018-09" db="EMBL/GenBank/DDBJ databases">
        <title>Altererythrobacter spongiae sp. nov., isolated from a marine sponge.</title>
        <authorList>
            <person name="Zhuang L."/>
            <person name="Luo L."/>
        </authorList>
    </citation>
    <scope>NUCLEOTIDE SEQUENCE [LARGE SCALE GENOMIC DNA]</scope>
    <source>
        <strain evidence="3 4">HN-Y73</strain>
    </source>
</reference>
<dbReference type="Gene3D" id="3.40.50.720">
    <property type="entry name" value="NAD(P)-binding Rossmann-like Domain"/>
    <property type="match status" value="1"/>
</dbReference>
<organism evidence="3 4">
    <name type="scientific">Altericroceibacterium spongiae</name>
    <dbReference type="NCBI Taxonomy" id="2320269"/>
    <lineage>
        <taxon>Bacteria</taxon>
        <taxon>Pseudomonadati</taxon>
        <taxon>Pseudomonadota</taxon>
        <taxon>Alphaproteobacteria</taxon>
        <taxon>Sphingomonadales</taxon>
        <taxon>Erythrobacteraceae</taxon>
        <taxon>Altericroceibacterium</taxon>
    </lineage>
</organism>
<dbReference type="AlphaFoldDB" id="A0A420EFJ7"/>
<dbReference type="Proteomes" id="UP000284395">
    <property type="component" value="Unassembled WGS sequence"/>
</dbReference>
<dbReference type="Pfam" id="PF13561">
    <property type="entry name" value="adh_short_C2"/>
    <property type="match status" value="1"/>
</dbReference>
<keyword evidence="2" id="KW-0560">Oxidoreductase</keyword>
<dbReference type="PANTHER" id="PTHR43669">
    <property type="entry name" value="5-KETO-D-GLUCONATE 5-REDUCTASE"/>
    <property type="match status" value="1"/>
</dbReference>
<comment type="similarity">
    <text evidence="1">Belongs to the short-chain dehydrogenases/reductases (SDR) family.</text>
</comment>
<dbReference type="InterPro" id="IPR036291">
    <property type="entry name" value="NAD(P)-bd_dom_sf"/>
</dbReference>
<evidence type="ECO:0000313" key="3">
    <source>
        <dbReference type="EMBL" id="RKF19356.1"/>
    </source>
</evidence>
<keyword evidence="4" id="KW-1185">Reference proteome</keyword>